<dbReference type="SUPFAM" id="SSF50952">
    <property type="entry name" value="Soluble quinoprotein glucose dehydrogenase"/>
    <property type="match status" value="1"/>
</dbReference>
<feature type="chain" id="PRO_5043763869" evidence="8">
    <location>
        <begin position="19"/>
        <end position="821"/>
    </location>
</feature>
<evidence type="ECO:0000256" key="3">
    <source>
        <dbReference type="ARBA" id="ARBA00022525"/>
    </source>
</evidence>
<evidence type="ECO:0000256" key="1">
    <source>
        <dbReference type="ARBA" id="ARBA00004613"/>
    </source>
</evidence>
<evidence type="ECO:0000259" key="10">
    <source>
        <dbReference type="Pfam" id="PF07995"/>
    </source>
</evidence>
<evidence type="ECO:0000256" key="2">
    <source>
        <dbReference type="ARBA" id="ARBA00010658"/>
    </source>
</evidence>
<name>A0AAV4BAQ2_9GAST</name>
<dbReference type="Proteomes" id="UP000735302">
    <property type="component" value="Unassembled WGS sequence"/>
</dbReference>
<dbReference type="PANTHER" id="PTHR19328">
    <property type="entry name" value="HEDGEHOG-INTERACTING PROTEIN"/>
    <property type="match status" value="1"/>
</dbReference>
<proteinExistence type="inferred from homology"/>
<dbReference type="Gene3D" id="2.120.10.30">
    <property type="entry name" value="TolB, C-terminal domain"/>
    <property type="match status" value="1"/>
</dbReference>
<dbReference type="InterPro" id="IPR011041">
    <property type="entry name" value="Quinoprot_gluc/sorb_DH_b-prop"/>
</dbReference>
<feature type="compositionally biased region" description="Basic residues" evidence="7">
    <location>
        <begin position="688"/>
        <end position="703"/>
    </location>
</feature>
<keyword evidence="12" id="KW-1185">Reference proteome</keyword>
<keyword evidence="5" id="KW-1015">Disulfide bond</keyword>
<feature type="compositionally biased region" description="Basic residues" evidence="7">
    <location>
        <begin position="762"/>
        <end position="776"/>
    </location>
</feature>
<evidence type="ECO:0000313" key="11">
    <source>
        <dbReference type="EMBL" id="GFO15898.1"/>
    </source>
</evidence>
<comment type="subcellular location">
    <subcellularLocation>
        <location evidence="1">Secreted</location>
    </subcellularLocation>
</comment>
<protein>
    <submittedName>
        <fullName evidence="11">Hhip-like protein 1</fullName>
    </submittedName>
</protein>
<dbReference type="EMBL" id="BLXT01004630">
    <property type="protein sequence ID" value="GFO15898.1"/>
    <property type="molecule type" value="Genomic_DNA"/>
</dbReference>
<dbReference type="Pfam" id="PF07995">
    <property type="entry name" value="GSDH"/>
    <property type="match status" value="1"/>
</dbReference>
<dbReference type="PANTHER" id="PTHR19328:SF75">
    <property type="entry name" value="ALDOSE SUGAR DEHYDROGENASE YLII"/>
    <property type="match status" value="1"/>
</dbReference>
<feature type="compositionally biased region" description="Basic and acidic residues" evidence="7">
    <location>
        <begin position="651"/>
        <end position="666"/>
    </location>
</feature>
<accession>A0AAV4BAQ2</accession>
<keyword evidence="3" id="KW-0964">Secreted</keyword>
<feature type="domain" description="Folate receptor-like" evidence="9">
    <location>
        <begin position="40"/>
        <end position="126"/>
    </location>
</feature>
<evidence type="ECO:0000256" key="6">
    <source>
        <dbReference type="ARBA" id="ARBA00023180"/>
    </source>
</evidence>
<dbReference type="AlphaFoldDB" id="A0AAV4BAQ2"/>
<evidence type="ECO:0000256" key="7">
    <source>
        <dbReference type="SAM" id="MobiDB-lite"/>
    </source>
</evidence>
<feature type="compositionally biased region" description="Basic residues" evidence="7">
    <location>
        <begin position="730"/>
        <end position="755"/>
    </location>
</feature>
<keyword evidence="4 8" id="KW-0732">Signal</keyword>
<reference evidence="11 12" key="1">
    <citation type="journal article" date="2021" name="Elife">
        <title>Chloroplast acquisition without the gene transfer in kleptoplastic sea slugs, Plakobranchus ocellatus.</title>
        <authorList>
            <person name="Maeda T."/>
            <person name="Takahashi S."/>
            <person name="Yoshida T."/>
            <person name="Shimamura S."/>
            <person name="Takaki Y."/>
            <person name="Nagai Y."/>
            <person name="Toyoda A."/>
            <person name="Suzuki Y."/>
            <person name="Arimoto A."/>
            <person name="Ishii H."/>
            <person name="Satoh N."/>
            <person name="Nishiyama T."/>
            <person name="Hasebe M."/>
            <person name="Maruyama T."/>
            <person name="Minagawa J."/>
            <person name="Obokata J."/>
            <person name="Shigenobu S."/>
        </authorList>
    </citation>
    <scope>NUCLEOTIDE SEQUENCE [LARGE SCALE GENOMIC DNA]</scope>
</reference>
<dbReference type="InterPro" id="IPR012938">
    <property type="entry name" value="Glc/Sorbosone_DH"/>
</dbReference>
<comment type="caution">
    <text evidence="11">The sequence shown here is derived from an EMBL/GenBank/DDBJ whole genome shotgun (WGS) entry which is preliminary data.</text>
</comment>
<feature type="signal peptide" evidence="8">
    <location>
        <begin position="1"/>
        <end position="18"/>
    </location>
</feature>
<feature type="domain" description="Glucose/Sorbosone dehydrogenase" evidence="10">
    <location>
        <begin position="208"/>
        <end position="572"/>
    </location>
</feature>
<evidence type="ECO:0000259" key="9">
    <source>
        <dbReference type="Pfam" id="PF03024"/>
    </source>
</evidence>
<dbReference type="GO" id="GO:0005576">
    <property type="term" value="C:extracellular region"/>
    <property type="evidence" value="ECO:0007669"/>
    <property type="project" value="UniProtKB-SubCell"/>
</dbReference>
<feature type="region of interest" description="Disordered" evidence="7">
    <location>
        <begin position="628"/>
        <end position="776"/>
    </location>
</feature>
<evidence type="ECO:0000256" key="5">
    <source>
        <dbReference type="ARBA" id="ARBA00023157"/>
    </source>
</evidence>
<evidence type="ECO:0000256" key="8">
    <source>
        <dbReference type="SAM" id="SignalP"/>
    </source>
</evidence>
<keyword evidence="6" id="KW-0325">Glycoprotein</keyword>
<sequence length="821" mass="93492">MPHSVHLLILALFSLVSAIFSHPQCLDFRAPFEPTAPLGFCSEYANYSCCESSNDDKLRNEYAYIQRKSSPRLWGRCQGFVKQLLCQRCSPFAAHIYDAETSGKPRGFPGLCSSYCHEFYDQCRTFVWFLDPGLAASNLIASKNSFCNSVALGDADYCYPELKTNPVVLGTTETQTSATPGCLCLEKVNRNLALSMPLWAGHPGDGSGRLFVIEQLGRIRIYNTRTKRWNFKCFLDLTLKARTSPFPADERGALGMTFHSDFANNGRFFVFYTALRWPWEKLPSDIEDLPYPFEDKVVVSEMRVSKHNRDVADIFYEKVLVTLYQPFLNHNGGQIMFGTDGYLYLFFGDGGGAGDPIKGAQNKALLYGKILRLDVDSDPSQAYTIPPDNPFVGEAGVRPEIYAYGLRNPWRCGMDRGERGTGNNAGRIICGDVGQFRQEELDLVKPGVNYGWNGREGFECYDQALCGNMGTEELPIFAYNHTVGKSVTGGVFYRGCENPALDGEYIYGDYVSKRLFALNESDGDWVNRELQMCGDEMCQGCLQGTLDENILSFGEDEDGEIYIMTTKSSSSIVFDGSIYKIIDPSTRNDPSTCASDLTKDDRVSLPKRSFVWEADKDKPHAKIVVRISRRKKTKKRQRKSTSVQTRQPRLGRTEKKLLAKERETSKKRYRGRNPGLEPSTGDITTYRGTRRKSAKVRNKKIGRRRQDGWRKRKMGRNGSKSDLSSFRKVPSSKRKTPKRKNKGKRFKGRKRKRNRKSESSRHWSKQSRGRWKSRRRVKYDKVCEKRKYWNSFTIKPRENQECDLCRAAFVYTESQGNDVCL</sequence>
<gene>
    <name evidence="11" type="ORF">PoB_004240300</name>
</gene>
<comment type="similarity">
    <text evidence="2">Belongs to the HHIP family.</text>
</comment>
<dbReference type="InterPro" id="IPR011042">
    <property type="entry name" value="6-blade_b-propeller_TolB-like"/>
</dbReference>
<evidence type="ECO:0000256" key="4">
    <source>
        <dbReference type="ARBA" id="ARBA00022729"/>
    </source>
</evidence>
<dbReference type="Pfam" id="PF03024">
    <property type="entry name" value="Folate_rec"/>
    <property type="match status" value="1"/>
</dbReference>
<dbReference type="InterPro" id="IPR018143">
    <property type="entry name" value="Folate_rcpt-like"/>
</dbReference>
<evidence type="ECO:0000313" key="12">
    <source>
        <dbReference type="Proteomes" id="UP000735302"/>
    </source>
</evidence>
<organism evidence="11 12">
    <name type="scientific">Plakobranchus ocellatus</name>
    <dbReference type="NCBI Taxonomy" id="259542"/>
    <lineage>
        <taxon>Eukaryota</taxon>
        <taxon>Metazoa</taxon>
        <taxon>Spiralia</taxon>
        <taxon>Lophotrochozoa</taxon>
        <taxon>Mollusca</taxon>
        <taxon>Gastropoda</taxon>
        <taxon>Heterobranchia</taxon>
        <taxon>Euthyneura</taxon>
        <taxon>Panpulmonata</taxon>
        <taxon>Sacoglossa</taxon>
        <taxon>Placobranchoidea</taxon>
        <taxon>Plakobranchidae</taxon>
        <taxon>Plakobranchus</taxon>
    </lineage>
</organism>
<feature type="compositionally biased region" description="Basic residues" evidence="7">
    <location>
        <begin position="628"/>
        <end position="639"/>
    </location>
</feature>